<dbReference type="Pfam" id="PF23373">
    <property type="entry name" value="DUF7093"/>
    <property type="match status" value="1"/>
</dbReference>
<evidence type="ECO:0000313" key="2">
    <source>
        <dbReference type="EMBL" id="MFC7200565.1"/>
    </source>
</evidence>
<gene>
    <name evidence="2" type="ORF">ACFQJ9_14260</name>
</gene>
<feature type="compositionally biased region" description="Acidic residues" evidence="1">
    <location>
        <begin position="100"/>
        <end position="111"/>
    </location>
</feature>
<dbReference type="RefSeq" id="WP_279527342.1">
    <property type="nucleotide sequence ID" value="NZ_CP122312.1"/>
</dbReference>
<accession>A0ABD5Z5W4</accession>
<feature type="compositionally biased region" description="Acidic residues" evidence="1">
    <location>
        <begin position="149"/>
        <end position="165"/>
    </location>
</feature>
<feature type="compositionally biased region" description="Polar residues" evidence="1">
    <location>
        <begin position="245"/>
        <end position="259"/>
    </location>
</feature>
<evidence type="ECO:0008006" key="4">
    <source>
        <dbReference type="Google" id="ProtNLM"/>
    </source>
</evidence>
<dbReference type="InterPro" id="IPR055519">
    <property type="entry name" value="DUF7093"/>
</dbReference>
<dbReference type="Proteomes" id="UP001596447">
    <property type="component" value="Unassembled WGS sequence"/>
</dbReference>
<feature type="compositionally biased region" description="Acidic residues" evidence="1">
    <location>
        <begin position="261"/>
        <end position="289"/>
    </location>
</feature>
<feature type="compositionally biased region" description="Acidic residues" evidence="1">
    <location>
        <begin position="66"/>
        <end position="80"/>
    </location>
</feature>
<dbReference type="AlphaFoldDB" id="A0ABD5Z5W4"/>
<feature type="compositionally biased region" description="Basic and acidic residues" evidence="1">
    <location>
        <begin position="178"/>
        <end position="188"/>
    </location>
</feature>
<proteinExistence type="predicted"/>
<feature type="region of interest" description="Disordered" evidence="1">
    <location>
        <begin position="52"/>
        <end position="293"/>
    </location>
</feature>
<name>A0ABD5Z5W4_9EURY</name>
<organism evidence="2 3">
    <name type="scientific">Halospeciosus flavus</name>
    <dbReference type="NCBI Taxonomy" id="3032283"/>
    <lineage>
        <taxon>Archaea</taxon>
        <taxon>Methanobacteriati</taxon>
        <taxon>Methanobacteriota</taxon>
        <taxon>Stenosarchaea group</taxon>
        <taxon>Halobacteria</taxon>
        <taxon>Halobacteriales</taxon>
        <taxon>Halobacteriaceae</taxon>
        <taxon>Halospeciosus</taxon>
    </lineage>
</organism>
<reference evidence="2 3" key="1">
    <citation type="journal article" date="2019" name="Int. J. Syst. Evol. Microbiol.">
        <title>The Global Catalogue of Microorganisms (GCM) 10K type strain sequencing project: providing services to taxonomists for standard genome sequencing and annotation.</title>
        <authorList>
            <consortium name="The Broad Institute Genomics Platform"/>
            <consortium name="The Broad Institute Genome Sequencing Center for Infectious Disease"/>
            <person name="Wu L."/>
            <person name="Ma J."/>
        </authorList>
    </citation>
    <scope>NUCLEOTIDE SEQUENCE [LARGE SCALE GENOMIC DNA]</scope>
    <source>
        <strain evidence="2 3">XZGYJ-43</strain>
    </source>
</reference>
<feature type="compositionally biased region" description="Acidic residues" evidence="1">
    <location>
        <begin position="202"/>
        <end position="224"/>
    </location>
</feature>
<protein>
    <recommendedName>
        <fullName evidence="4">Oxidoreductase</fullName>
    </recommendedName>
</protein>
<comment type="caution">
    <text evidence="2">The sequence shown here is derived from an EMBL/GenBank/DDBJ whole genome shotgun (WGS) entry which is preliminary data.</text>
</comment>
<keyword evidence="3" id="KW-1185">Reference proteome</keyword>
<feature type="compositionally biased region" description="Basic and acidic residues" evidence="1">
    <location>
        <begin position="117"/>
        <end position="139"/>
    </location>
</feature>
<evidence type="ECO:0000313" key="3">
    <source>
        <dbReference type="Proteomes" id="UP001596447"/>
    </source>
</evidence>
<evidence type="ECO:0000256" key="1">
    <source>
        <dbReference type="SAM" id="MobiDB-lite"/>
    </source>
</evidence>
<dbReference type="EMBL" id="JBHTAR010000011">
    <property type="protein sequence ID" value="MFC7200565.1"/>
    <property type="molecule type" value="Genomic_DNA"/>
</dbReference>
<sequence>MGLKCSLLGHDYGDVEVERSREEQGNEVVETVREVKHCERCGAESVVSENTEVRTAVDAETVGLDADTEDTGTADADDGADGSAGERDLVSAVSHVGDETGGEGDESEPEPTTEQSTQHESRFDDVTAGDAADHPRVGDDDGFEAATDATEDDAIILDEEGEEPDAPDRQPGQWPAADDTRQEERDTEVLQTGAEGGLESTSDTEDTPDEADADDGEDADDTEDTAPSWPTPEGDDEGFAAEPGGSTSDAEVSAGQPSPSEADEPTVEDGFDAEFIDDTGTTDEAESTAEEGLTCPACGFDAGPSPSLRQGDICPECHRGYLHDPTSE</sequence>